<keyword evidence="2" id="KW-0732">Signal</keyword>
<evidence type="ECO:0000313" key="5">
    <source>
        <dbReference type="Proteomes" id="UP000785613"/>
    </source>
</evidence>
<evidence type="ECO:0000256" key="1">
    <source>
        <dbReference type="SAM" id="MobiDB-lite"/>
    </source>
</evidence>
<dbReference type="NCBIfam" id="TIGR02595">
    <property type="entry name" value="PEP_CTERM"/>
    <property type="match status" value="1"/>
</dbReference>
<dbReference type="EMBL" id="VUYU01000030">
    <property type="protein sequence ID" value="NHZ37537.1"/>
    <property type="molecule type" value="Genomic_DNA"/>
</dbReference>
<gene>
    <name evidence="4" type="ORF">F0185_28655</name>
</gene>
<evidence type="ECO:0000256" key="2">
    <source>
        <dbReference type="SAM" id="SignalP"/>
    </source>
</evidence>
<comment type="caution">
    <text evidence="4">The sequence shown here is derived from an EMBL/GenBank/DDBJ whole genome shotgun (WGS) entry which is preliminary data.</text>
</comment>
<keyword evidence="5" id="KW-1185">Reference proteome</keyword>
<proteinExistence type="predicted"/>
<protein>
    <submittedName>
        <fullName evidence="4">PEP-CTERM sorting domain-containing protein</fullName>
    </submittedName>
</protein>
<reference evidence="4 5" key="1">
    <citation type="submission" date="2019-09" db="EMBL/GenBank/DDBJ databases">
        <title>Taxonomy of Antarctic Massilia spp.: description of Massilia rubra sp. nov., Massilia aquatica sp. nov., Massilia mucilaginosa sp. nov., Massilia frigida sp. nov. isolated from streams, lakes and regoliths.</title>
        <authorList>
            <person name="Holochova P."/>
            <person name="Sedlacek I."/>
            <person name="Kralova S."/>
            <person name="Maslanova I."/>
            <person name="Busse H.-J."/>
            <person name="Stankova E."/>
            <person name="Vrbovska V."/>
            <person name="Kovarovic V."/>
            <person name="Bartak M."/>
            <person name="Svec P."/>
            <person name="Pantucek R."/>
        </authorList>
    </citation>
    <scope>NUCLEOTIDE SEQUENCE [LARGE SCALE GENOMIC DNA]</scope>
    <source>
        <strain evidence="4 5">CCM 8692</strain>
    </source>
</reference>
<dbReference type="Pfam" id="PF07589">
    <property type="entry name" value="PEP-CTERM"/>
    <property type="match status" value="1"/>
</dbReference>
<feature type="domain" description="Ice-binding protein C-terminal" evidence="3">
    <location>
        <begin position="249"/>
        <end position="275"/>
    </location>
</feature>
<sequence length="281" mass="29720">MNRHRPNHSDPAATAGMRHPHRKNPMLAHPLKIVAGLLAAGLLACAPAHAANGNASASLKNIKFQLIDLDLTDNISPSIDFFSTSASGYLSFFSSDPGIDETGYSNRFETVNKPFTYGGASTHNGPTSMRSDMHIDTPLPVWTSFVSTNQRLHFTLSPSTRLLFSAEAEVFVQDNGIKDTAANATLGGGFETTIDGVRGYESFSTTLSTNAGARSELLQGVLDTGSAIGTGVLAAGTSASFYTDQNTSPVPEPETYGMLLAGLLVLGGVARSKRRDQARQA</sequence>
<organism evidence="4 5">
    <name type="scientific">Massilia rubra</name>
    <dbReference type="NCBI Taxonomy" id="2607910"/>
    <lineage>
        <taxon>Bacteria</taxon>
        <taxon>Pseudomonadati</taxon>
        <taxon>Pseudomonadota</taxon>
        <taxon>Betaproteobacteria</taxon>
        <taxon>Burkholderiales</taxon>
        <taxon>Oxalobacteraceae</taxon>
        <taxon>Telluria group</taxon>
        <taxon>Massilia</taxon>
    </lineage>
</organism>
<feature type="chain" id="PRO_5046010576" evidence="2">
    <location>
        <begin position="51"/>
        <end position="281"/>
    </location>
</feature>
<dbReference type="Proteomes" id="UP000785613">
    <property type="component" value="Unassembled WGS sequence"/>
</dbReference>
<evidence type="ECO:0000259" key="3">
    <source>
        <dbReference type="Pfam" id="PF07589"/>
    </source>
</evidence>
<accession>A0ABX0M038</accession>
<dbReference type="InterPro" id="IPR013424">
    <property type="entry name" value="Ice-binding_C"/>
</dbReference>
<feature type="region of interest" description="Disordered" evidence="1">
    <location>
        <begin position="1"/>
        <end position="24"/>
    </location>
</feature>
<evidence type="ECO:0000313" key="4">
    <source>
        <dbReference type="EMBL" id="NHZ37537.1"/>
    </source>
</evidence>
<feature type="signal peptide" evidence="2">
    <location>
        <begin position="1"/>
        <end position="50"/>
    </location>
</feature>
<name>A0ABX0M038_9BURK</name>